<evidence type="ECO:0000256" key="7">
    <source>
        <dbReference type="RuleBase" id="RU363032"/>
    </source>
</evidence>
<dbReference type="SUPFAM" id="SSF161098">
    <property type="entry name" value="MetI-like"/>
    <property type="match status" value="1"/>
</dbReference>
<feature type="transmembrane region" description="Helical" evidence="7">
    <location>
        <begin position="101"/>
        <end position="120"/>
    </location>
</feature>
<comment type="caution">
    <text evidence="9">The sequence shown here is derived from an EMBL/GenBank/DDBJ whole genome shotgun (WGS) entry which is preliminary data.</text>
</comment>
<gene>
    <name evidence="9" type="ORF">GCM10022197_21360</name>
</gene>
<keyword evidence="2 7" id="KW-0813">Transport</keyword>
<feature type="transmembrane region" description="Helical" evidence="7">
    <location>
        <begin position="132"/>
        <end position="151"/>
    </location>
</feature>
<dbReference type="EMBL" id="BAAAYR010000002">
    <property type="protein sequence ID" value="GAA3565301.1"/>
    <property type="molecule type" value="Genomic_DNA"/>
</dbReference>
<keyword evidence="10" id="KW-1185">Reference proteome</keyword>
<name>A0ABP6XDR0_9ACTN</name>
<keyword evidence="5 7" id="KW-1133">Transmembrane helix</keyword>
<evidence type="ECO:0000259" key="8">
    <source>
        <dbReference type="PROSITE" id="PS50928"/>
    </source>
</evidence>
<dbReference type="RefSeq" id="WP_204910687.1">
    <property type="nucleotide sequence ID" value="NZ_BAAAYR010000002.1"/>
</dbReference>
<feature type="transmembrane region" description="Helical" evidence="7">
    <location>
        <begin position="44"/>
        <end position="63"/>
    </location>
</feature>
<dbReference type="InterPro" id="IPR035906">
    <property type="entry name" value="MetI-like_sf"/>
</dbReference>
<feature type="transmembrane region" description="Helical" evidence="7">
    <location>
        <begin position="247"/>
        <end position="271"/>
    </location>
</feature>
<comment type="similarity">
    <text evidence="7">Belongs to the binding-protein-dependent transport system permease family.</text>
</comment>
<feature type="transmembrane region" description="Helical" evidence="7">
    <location>
        <begin position="157"/>
        <end position="176"/>
    </location>
</feature>
<dbReference type="PANTHER" id="PTHR30151:SF38">
    <property type="entry name" value="ALIPHATIC SULFONATES TRANSPORT PERMEASE PROTEIN SSUC-RELATED"/>
    <property type="match status" value="1"/>
</dbReference>
<dbReference type="PANTHER" id="PTHR30151">
    <property type="entry name" value="ALKANE SULFONATE ABC TRANSPORTER-RELATED, MEMBRANE SUBUNIT"/>
    <property type="match status" value="1"/>
</dbReference>
<comment type="subcellular location">
    <subcellularLocation>
        <location evidence="1 7">Cell membrane</location>
        <topology evidence="1 7">Multi-pass membrane protein</topology>
    </subcellularLocation>
</comment>
<evidence type="ECO:0000313" key="10">
    <source>
        <dbReference type="Proteomes" id="UP001500767"/>
    </source>
</evidence>
<sequence>MTLTWPSTAARAARRVPPPDTVALQGTVGTVAPRFTVPRRVRRLAGPLLLLVVWQLGSLLGLLDRDLIPPPSEVLRAGWDLLASGQLQRHVGRSLVRVAEGTALGVVLGVAVALLAGFSRIGEDLLDSTMQVLKAVPNFALTPLLIIFMGIGEGPKVLLITLGVGVAIYVNTYGGIRNVDRQLVEMAQVLGAGRSRLVRDVILPGAMPGFLVGLRLGLSSAWLSLIFAETINTTEGIGFLMSRAQTLLQFDVSLLVIVIYAVAGLLSYAFVKLLERRLLSWRLGFEGV</sequence>
<evidence type="ECO:0000256" key="2">
    <source>
        <dbReference type="ARBA" id="ARBA00022448"/>
    </source>
</evidence>
<feature type="domain" description="ABC transmembrane type-1" evidence="8">
    <location>
        <begin position="91"/>
        <end position="271"/>
    </location>
</feature>
<keyword evidence="3" id="KW-1003">Cell membrane</keyword>
<evidence type="ECO:0000313" key="9">
    <source>
        <dbReference type="EMBL" id="GAA3565301.1"/>
    </source>
</evidence>
<evidence type="ECO:0000256" key="4">
    <source>
        <dbReference type="ARBA" id="ARBA00022692"/>
    </source>
</evidence>
<dbReference type="PROSITE" id="PS50928">
    <property type="entry name" value="ABC_TM1"/>
    <property type="match status" value="1"/>
</dbReference>
<dbReference type="Proteomes" id="UP001500767">
    <property type="component" value="Unassembled WGS sequence"/>
</dbReference>
<evidence type="ECO:0000256" key="1">
    <source>
        <dbReference type="ARBA" id="ARBA00004651"/>
    </source>
</evidence>
<protein>
    <submittedName>
        <fullName evidence="9">ABC transporter permease</fullName>
    </submittedName>
</protein>
<reference evidence="10" key="1">
    <citation type="journal article" date="2019" name="Int. J. Syst. Evol. Microbiol.">
        <title>The Global Catalogue of Microorganisms (GCM) 10K type strain sequencing project: providing services to taxonomists for standard genome sequencing and annotation.</title>
        <authorList>
            <consortium name="The Broad Institute Genomics Platform"/>
            <consortium name="The Broad Institute Genome Sequencing Center for Infectious Disease"/>
            <person name="Wu L."/>
            <person name="Ma J."/>
        </authorList>
    </citation>
    <scope>NUCLEOTIDE SEQUENCE [LARGE SCALE GENOMIC DNA]</scope>
    <source>
        <strain evidence="10">JCM 16540</strain>
    </source>
</reference>
<feature type="transmembrane region" description="Helical" evidence="7">
    <location>
        <begin position="201"/>
        <end position="227"/>
    </location>
</feature>
<dbReference type="Pfam" id="PF00528">
    <property type="entry name" value="BPD_transp_1"/>
    <property type="match status" value="1"/>
</dbReference>
<accession>A0ABP6XDR0</accession>
<dbReference type="InterPro" id="IPR000515">
    <property type="entry name" value="MetI-like"/>
</dbReference>
<evidence type="ECO:0000256" key="3">
    <source>
        <dbReference type="ARBA" id="ARBA00022475"/>
    </source>
</evidence>
<keyword evidence="6 7" id="KW-0472">Membrane</keyword>
<dbReference type="Gene3D" id="1.10.3720.10">
    <property type="entry name" value="MetI-like"/>
    <property type="match status" value="1"/>
</dbReference>
<keyword evidence="4 7" id="KW-0812">Transmembrane</keyword>
<evidence type="ECO:0000256" key="6">
    <source>
        <dbReference type="ARBA" id="ARBA00023136"/>
    </source>
</evidence>
<proteinExistence type="inferred from homology"/>
<organism evidence="9 10">
    <name type="scientific">Microlunatus spumicola</name>
    <dbReference type="NCBI Taxonomy" id="81499"/>
    <lineage>
        <taxon>Bacteria</taxon>
        <taxon>Bacillati</taxon>
        <taxon>Actinomycetota</taxon>
        <taxon>Actinomycetes</taxon>
        <taxon>Propionibacteriales</taxon>
        <taxon>Propionibacteriaceae</taxon>
        <taxon>Microlunatus</taxon>
    </lineage>
</organism>
<dbReference type="CDD" id="cd06261">
    <property type="entry name" value="TM_PBP2"/>
    <property type="match status" value="1"/>
</dbReference>
<evidence type="ECO:0000256" key="5">
    <source>
        <dbReference type="ARBA" id="ARBA00022989"/>
    </source>
</evidence>